<accession>Q0CVX8</accession>
<dbReference type="STRING" id="341663.Q0CVX8"/>
<dbReference type="VEuPathDB" id="FungiDB:ATEG_02156"/>
<dbReference type="Gene3D" id="3.40.50.1820">
    <property type="entry name" value="alpha/beta hydrolase"/>
    <property type="match status" value="1"/>
</dbReference>
<proteinExistence type="predicted"/>
<evidence type="ECO:0000256" key="1">
    <source>
        <dbReference type="SAM" id="MobiDB-lite"/>
    </source>
</evidence>
<evidence type="ECO:0000313" key="2">
    <source>
        <dbReference type="EMBL" id="EAU37118.1"/>
    </source>
</evidence>
<dbReference type="OMA" id="FLMLEHI"/>
<sequence>MTSSFHVKDHVIDTQYIREYHRATATPDAPLKLCVKQYIPTDYEPQLGDVTIIATHGTGFPKVRQRNIPRSKRTRLLTTDQELYEPLWEDLLNETKNSGVRIRAIWIADASNQGASGVLNEKNLGNDPSSHDHSRDLIHLVNHFRDEMPRPIMGIGHSLGCEQLVFASLFHPRLFTSLLLIEPHMIDRPSSGEGPRLLGLTYAKRDIWPSRAHAVAKARHVFRRWDPRVLARWCDVGYRDLPTAVYPDAAAAGDRPVTLTTTKYQEIMLYTRLNTQRHPELGRQQPYEPANPDETPPAHDPLVVPDMLGPLVPGQLSYRAESMLGFLLAPHVRPSVLYVSGAESTLHRSGTIGKVARRTGTGFSGSGGMARGRVRHVVVEGTGHTLPLEKVAATAETLAGWMREEVLRWRQDEERVAAGWEGLPLREKSGFTAEWVEVMEKYRAEATKTKAKI</sequence>
<dbReference type="SUPFAM" id="SSF53474">
    <property type="entry name" value="alpha/beta-Hydrolases"/>
    <property type="match status" value="1"/>
</dbReference>
<gene>
    <name evidence="2" type="ORF">ATEG_02156</name>
</gene>
<dbReference type="RefSeq" id="XP_001211334.1">
    <property type="nucleotide sequence ID" value="XM_001211334.1"/>
</dbReference>
<evidence type="ECO:0000313" key="3">
    <source>
        <dbReference type="Proteomes" id="UP000007963"/>
    </source>
</evidence>
<dbReference type="AlphaFoldDB" id="Q0CVX8"/>
<name>Q0CVX8_ASPTN</name>
<dbReference type="Proteomes" id="UP000007963">
    <property type="component" value="Unassembled WGS sequence"/>
</dbReference>
<dbReference type="OrthoDB" id="94039at2759"/>
<feature type="region of interest" description="Disordered" evidence="1">
    <location>
        <begin position="278"/>
        <end position="297"/>
    </location>
</feature>
<dbReference type="InterPro" id="IPR029058">
    <property type="entry name" value="AB_hydrolase_fold"/>
</dbReference>
<organism evidence="2 3">
    <name type="scientific">Aspergillus terreus (strain NIH 2624 / FGSC A1156)</name>
    <dbReference type="NCBI Taxonomy" id="341663"/>
    <lineage>
        <taxon>Eukaryota</taxon>
        <taxon>Fungi</taxon>
        <taxon>Dikarya</taxon>
        <taxon>Ascomycota</taxon>
        <taxon>Pezizomycotina</taxon>
        <taxon>Eurotiomycetes</taxon>
        <taxon>Eurotiomycetidae</taxon>
        <taxon>Eurotiales</taxon>
        <taxon>Aspergillaceae</taxon>
        <taxon>Aspergillus</taxon>
        <taxon>Aspergillus subgen. Circumdati</taxon>
    </lineage>
</organism>
<protein>
    <submittedName>
        <fullName evidence="2">Uncharacterized protein</fullName>
    </submittedName>
</protein>
<reference evidence="3" key="1">
    <citation type="submission" date="2005-09" db="EMBL/GenBank/DDBJ databases">
        <title>Annotation of the Aspergillus terreus NIH2624 genome.</title>
        <authorList>
            <person name="Birren B.W."/>
            <person name="Lander E.S."/>
            <person name="Galagan J.E."/>
            <person name="Nusbaum C."/>
            <person name="Devon K."/>
            <person name="Henn M."/>
            <person name="Ma L.-J."/>
            <person name="Jaffe D.B."/>
            <person name="Butler J."/>
            <person name="Alvarez P."/>
            <person name="Gnerre S."/>
            <person name="Grabherr M."/>
            <person name="Kleber M."/>
            <person name="Mauceli E.W."/>
            <person name="Brockman W."/>
            <person name="Rounsley S."/>
            <person name="Young S.K."/>
            <person name="LaButti K."/>
            <person name="Pushparaj V."/>
            <person name="DeCaprio D."/>
            <person name="Crawford M."/>
            <person name="Koehrsen M."/>
            <person name="Engels R."/>
            <person name="Montgomery P."/>
            <person name="Pearson M."/>
            <person name="Howarth C."/>
            <person name="Larson L."/>
            <person name="Luoma S."/>
            <person name="White J."/>
            <person name="Alvarado L."/>
            <person name="Kodira C.D."/>
            <person name="Zeng Q."/>
            <person name="Oleary S."/>
            <person name="Yandava C."/>
            <person name="Denning D.W."/>
            <person name="Nierman W.C."/>
            <person name="Milne T."/>
            <person name="Madden K."/>
        </authorList>
    </citation>
    <scope>NUCLEOTIDE SEQUENCE [LARGE SCALE GENOMIC DNA]</scope>
    <source>
        <strain evidence="3">NIH 2624 / FGSC A1156</strain>
    </source>
</reference>
<dbReference type="eggNOG" id="ENOG502S3SW">
    <property type="taxonomic scope" value="Eukaryota"/>
</dbReference>
<dbReference type="GeneID" id="4317065"/>
<dbReference type="EMBL" id="CH476596">
    <property type="protein sequence ID" value="EAU37118.1"/>
    <property type="molecule type" value="Genomic_DNA"/>
</dbReference>
<dbReference type="HOGENOM" id="CLU_036837_0_0_1"/>